<dbReference type="EMBL" id="AP031322">
    <property type="protein sequence ID" value="BFH73078.1"/>
    <property type="molecule type" value="Genomic_DNA"/>
</dbReference>
<protein>
    <submittedName>
        <fullName evidence="1">Uncharacterized protein</fullName>
    </submittedName>
</protein>
<accession>A0AAT9GQ95</accession>
<organism evidence="1">
    <name type="scientific">Sulfurisphaera javensis</name>
    <dbReference type="NCBI Taxonomy" id="2049879"/>
    <lineage>
        <taxon>Archaea</taxon>
        <taxon>Thermoproteota</taxon>
        <taxon>Thermoprotei</taxon>
        <taxon>Sulfolobales</taxon>
        <taxon>Sulfolobaceae</taxon>
        <taxon>Sulfurisphaera</taxon>
    </lineage>
</organism>
<proteinExistence type="predicted"/>
<evidence type="ECO:0000313" key="1">
    <source>
        <dbReference type="EMBL" id="BFH73078.1"/>
    </source>
</evidence>
<dbReference type="KEGG" id="sjv:SJAV_10220"/>
<dbReference type="AlphaFoldDB" id="A0AAT9GQ95"/>
<sequence length="151" mass="17627">MEKLIVIPILLILVLLSLISLSYFYPYIVGISVKLTNEKFYYDLVCFTLVVNVKKPFDCYYLINITGIKILNFTYNISNSFYIYSTHISKNISFNIPNNIANLISNETYVNMTLEIKVTIISSINTKVVRHYQIQGNFTNTYLEYLREAYL</sequence>
<dbReference type="GeneID" id="92353950"/>
<name>A0AAT9GQ95_9CREN</name>
<dbReference type="RefSeq" id="WP_369611251.1">
    <property type="nucleotide sequence ID" value="NZ_AP031322.1"/>
</dbReference>
<gene>
    <name evidence="1" type="ORF">SJAV_10220</name>
</gene>
<reference evidence="1" key="1">
    <citation type="submission" date="2024-03" db="EMBL/GenBank/DDBJ databases">
        <title>Complete genome sequence of Sulfurisphaera javensis strain KD-1.</title>
        <authorList>
            <person name="Sakai H."/>
            <person name="Nur N."/>
            <person name="Suwanto A."/>
            <person name="Kurosawa N."/>
        </authorList>
    </citation>
    <scope>NUCLEOTIDE SEQUENCE</scope>
    <source>
        <strain evidence="1">KD-1</strain>
    </source>
</reference>